<evidence type="ECO:0000259" key="2">
    <source>
        <dbReference type="PROSITE" id="PS52045"/>
    </source>
</evidence>
<dbReference type="PROSITE" id="PS52045">
    <property type="entry name" value="NEPROSIN_PEP_CD"/>
    <property type="match status" value="2"/>
</dbReference>
<evidence type="ECO:0000313" key="3">
    <source>
        <dbReference type="EMBL" id="CAG7895828.1"/>
    </source>
</evidence>
<dbReference type="InterPro" id="IPR053168">
    <property type="entry name" value="Glutamic_endopeptidase"/>
</dbReference>
<dbReference type="PANTHER" id="PTHR31589">
    <property type="entry name" value="PROTEIN, PUTATIVE (DUF239)-RELATED-RELATED"/>
    <property type="match status" value="1"/>
</dbReference>
<feature type="domain" description="Neprosin PEP catalytic" evidence="2">
    <location>
        <begin position="408"/>
        <end position="661"/>
    </location>
</feature>
<feature type="compositionally biased region" description="Polar residues" evidence="1">
    <location>
        <begin position="76"/>
        <end position="90"/>
    </location>
</feature>
<dbReference type="Gene3D" id="3.90.1320.10">
    <property type="entry name" value="Outer-capsid protein sigma 3, large lobe"/>
    <property type="match status" value="1"/>
</dbReference>
<dbReference type="EMBL" id="LS974618">
    <property type="protein sequence ID" value="CAG7895828.1"/>
    <property type="molecule type" value="Genomic_DNA"/>
</dbReference>
<reference evidence="3 4" key="1">
    <citation type="submission" date="2021-07" db="EMBL/GenBank/DDBJ databases">
        <authorList>
            <consortium name="Genoscope - CEA"/>
            <person name="William W."/>
        </authorList>
    </citation>
    <scope>NUCLEOTIDE SEQUENCE [LARGE SCALE GENOMIC DNA]</scope>
</reference>
<evidence type="ECO:0000256" key="1">
    <source>
        <dbReference type="SAM" id="MobiDB-lite"/>
    </source>
</evidence>
<dbReference type="Gramene" id="A02p47800.2_BraZ1">
    <property type="protein sequence ID" value="A02p47800.2_BraZ1.CDS"/>
    <property type="gene ID" value="A02g47800.2_BraZ1"/>
</dbReference>
<accession>A0A8D9HAL0</accession>
<organism evidence="3 4">
    <name type="scientific">Brassica campestris</name>
    <name type="common">Field mustard</name>
    <dbReference type="NCBI Taxonomy" id="3711"/>
    <lineage>
        <taxon>Eukaryota</taxon>
        <taxon>Viridiplantae</taxon>
        <taxon>Streptophyta</taxon>
        <taxon>Embryophyta</taxon>
        <taxon>Tracheophyta</taxon>
        <taxon>Spermatophyta</taxon>
        <taxon>Magnoliopsida</taxon>
        <taxon>eudicotyledons</taxon>
        <taxon>Gunneridae</taxon>
        <taxon>Pentapetalae</taxon>
        <taxon>rosids</taxon>
        <taxon>malvids</taxon>
        <taxon>Brassicales</taxon>
        <taxon>Brassicaceae</taxon>
        <taxon>Brassiceae</taxon>
        <taxon>Brassica</taxon>
    </lineage>
</organism>
<dbReference type="InterPro" id="IPR025521">
    <property type="entry name" value="Neprosin_propep"/>
</dbReference>
<protein>
    <recommendedName>
        <fullName evidence="2">Neprosin PEP catalytic domain-containing protein</fullName>
    </recommendedName>
</protein>
<sequence length="662" mass="73566">MRIHSFLDFSDICFYNVSLSDDRIILFCDNPPGKTYYMEEEAQEDCYTVDNFAVDDLLVDFSNDDDEENDVIADSDGTNAATAVPDNSNSSSFSTAGVPIFHGDVHDGTSFSSDFCVPDFYAGVFPDANGDTHGCFQLKLYKSYLNGICVYDKAMYINPSFFGDSRTWTYGFWKGKDGKGCYNTACSGFVQVSQTFPIVQPIDFPAGQSLWLHYSIHEDKNTGNWWLTELGSGEPNIDIGYWPKELFNLLDNGANMVGAGGVVQASSSGSSPEMGNGRFPNADHPRDSGIFTNVEVMDSNYVQHKMNYFPTEVVLDSPKCYRLTIGENVTYDCIDIYMQSGLDHPLLKYHTIQMKPSVSRTELKSQIGINKVQKQKIPCPDGTIPVWRNTKEFTTNTQVLAENHVHFLSPDSPGTHLAGVRSLNGPYHGVEAWFKMFELDIAKDQASYSQIYIGNGSNNEVNFISAGWMINPSFFGDGRTWTYGFWKGKDGKGCYNTACSGFVQVSQTVPIVQPIDVPTGQFLWLHYSIHQDKNTGNWWITELGEPNIDIGYWPKELFNLLDNGAIMVGAGGVVQASRSGSSPEMGNGQFPNVNHPNDSAIFTNIEVLDSNYVQRKMNYFPTEVLLDSPKCYGLTIGKQSIFRDLLGFYFNYGGLGGNSCGI</sequence>
<dbReference type="Pfam" id="PF03080">
    <property type="entry name" value="Neprosin"/>
    <property type="match status" value="2"/>
</dbReference>
<feature type="domain" description="Neprosin PEP catalytic" evidence="2">
    <location>
        <begin position="72"/>
        <end position="345"/>
    </location>
</feature>
<dbReference type="InterPro" id="IPR004314">
    <property type="entry name" value="Neprosin"/>
</dbReference>
<dbReference type="PANTHER" id="PTHR31589:SF60">
    <property type="entry name" value="NEPROSIN DOMAIN-CONTAINING PROTEIN-RELATED"/>
    <property type="match status" value="1"/>
</dbReference>
<dbReference type="Proteomes" id="UP000694005">
    <property type="component" value="Chromosome A02"/>
</dbReference>
<evidence type="ECO:0000313" key="4">
    <source>
        <dbReference type="Proteomes" id="UP000694005"/>
    </source>
</evidence>
<dbReference type="AlphaFoldDB" id="A0A8D9HAL0"/>
<name>A0A8D9HAL0_BRACM</name>
<gene>
    <name evidence="3" type="ORF">BRAPAZ1V2_A02P47800.2</name>
</gene>
<feature type="region of interest" description="Disordered" evidence="1">
    <location>
        <begin position="265"/>
        <end position="285"/>
    </location>
</feature>
<proteinExistence type="predicted"/>
<dbReference type="Pfam" id="PF14365">
    <property type="entry name" value="Neprosin_AP"/>
    <property type="match status" value="1"/>
</dbReference>
<feature type="region of interest" description="Disordered" evidence="1">
    <location>
        <begin position="71"/>
        <end position="90"/>
    </location>
</feature>